<dbReference type="InterPro" id="IPR010982">
    <property type="entry name" value="Lambda_DNA-bd_dom_sf"/>
</dbReference>
<reference evidence="2" key="1">
    <citation type="journal article" date="2019" name="Int. J. Syst. Evol. Microbiol.">
        <title>The Global Catalogue of Microorganisms (GCM) 10K type strain sequencing project: providing services to taxonomists for standard genome sequencing and annotation.</title>
        <authorList>
            <consortium name="The Broad Institute Genomics Platform"/>
            <consortium name="The Broad Institute Genome Sequencing Center for Infectious Disease"/>
            <person name="Wu L."/>
            <person name="Ma J."/>
        </authorList>
    </citation>
    <scope>NUCLEOTIDE SEQUENCE [LARGE SCALE GENOMIC DNA]</scope>
    <source>
        <strain evidence="2">KCTC 52165</strain>
    </source>
</reference>
<dbReference type="RefSeq" id="WP_378222918.1">
    <property type="nucleotide sequence ID" value="NZ_JBHRTK010000016.1"/>
</dbReference>
<dbReference type="EMBL" id="JBHRTK010000016">
    <property type="protein sequence ID" value="MFC3208098.1"/>
    <property type="molecule type" value="Genomic_DNA"/>
</dbReference>
<comment type="caution">
    <text evidence="1">The sequence shown here is derived from an EMBL/GenBank/DDBJ whole genome shotgun (WGS) entry which is preliminary data.</text>
</comment>
<protein>
    <submittedName>
        <fullName evidence="1">Helix-turn-helix domain-containing protein</fullName>
    </submittedName>
</protein>
<dbReference type="Gene3D" id="1.10.260.40">
    <property type="entry name" value="lambda repressor-like DNA-binding domains"/>
    <property type="match status" value="1"/>
</dbReference>
<sequence length="77" mass="8397">MDNHHTAVWAAIDRIAEHRGLTPSGLARMAGLDKTAFNLSKRTSRYGNRWPSTETIAAVIDAVGMTWAEFGRLVDGG</sequence>
<organism evidence="1 2">
    <name type="scientific">Aquamicrobium soli</name>
    <dbReference type="NCBI Taxonomy" id="1811518"/>
    <lineage>
        <taxon>Bacteria</taxon>
        <taxon>Pseudomonadati</taxon>
        <taxon>Pseudomonadota</taxon>
        <taxon>Alphaproteobacteria</taxon>
        <taxon>Hyphomicrobiales</taxon>
        <taxon>Phyllobacteriaceae</taxon>
        <taxon>Aquamicrobium</taxon>
    </lineage>
</organism>
<gene>
    <name evidence="1" type="ORF">ACFOHJ_17890</name>
</gene>
<evidence type="ECO:0000313" key="1">
    <source>
        <dbReference type="EMBL" id="MFC3208098.1"/>
    </source>
</evidence>
<proteinExistence type="predicted"/>
<evidence type="ECO:0000313" key="2">
    <source>
        <dbReference type="Proteomes" id="UP001595583"/>
    </source>
</evidence>
<name>A0ABV7KCR1_9HYPH</name>
<dbReference type="InterPro" id="IPR001387">
    <property type="entry name" value="Cro/C1-type_HTH"/>
</dbReference>
<accession>A0ABV7KCR1</accession>
<dbReference type="CDD" id="cd00093">
    <property type="entry name" value="HTH_XRE"/>
    <property type="match status" value="1"/>
</dbReference>
<dbReference type="Proteomes" id="UP001595583">
    <property type="component" value="Unassembled WGS sequence"/>
</dbReference>
<keyword evidence="2" id="KW-1185">Reference proteome</keyword>
<dbReference type="SUPFAM" id="SSF47413">
    <property type="entry name" value="lambda repressor-like DNA-binding domains"/>
    <property type="match status" value="1"/>
</dbReference>